<proteinExistence type="predicted"/>
<dbReference type="STRING" id="66851.MBORA_13870"/>
<evidence type="ECO:0000313" key="2">
    <source>
        <dbReference type="Proteomes" id="UP000077428"/>
    </source>
</evidence>
<gene>
    <name evidence="1" type="ORF">MBORA_13870</name>
</gene>
<name>A0A166C761_METOA</name>
<dbReference type="Proteomes" id="UP000077428">
    <property type="component" value="Unassembled WGS sequence"/>
</dbReference>
<reference evidence="2" key="1">
    <citation type="journal article" date="2016" name="Genome Announc.">
        <title>Draft Genome Sequences of Methanobrevibacter curvatus DSM11111, Methanobrevibacter cuticularis DSM11139, Methanobrevibacter filiformis DSM11501, and Methanobrevibacter oralis DSM7256.</title>
        <authorList>
            <person name="Poehlein A."/>
            <person name="Seedorf H."/>
        </authorList>
    </citation>
    <scope>NUCLEOTIDE SEQUENCE [LARGE SCALE GENOMIC DNA]</scope>
    <source>
        <strain evidence="2">DSM 7256 / JCM 30027 / ZR</strain>
    </source>
</reference>
<dbReference type="EMBL" id="LWMU01000081">
    <property type="protein sequence ID" value="KZX11847.1"/>
    <property type="molecule type" value="Genomic_DNA"/>
</dbReference>
<keyword evidence="2" id="KW-1185">Reference proteome</keyword>
<sequence length="227" mass="26226">MDLFLDLANMTESNEFSKSKKGVLKFLKIIGVDSRFISYTPEKIYINNLRFSKFSRKREDIFKKQFSDIEVVRNSLFQKICSKSSKVLSDIEPNSVILIPKNNELMEIILEPYTRKYGVKLVYSGGHDLIANPLILDDEVNSIFSSIFKGEGINFGKKEGEIYPFINVSKKWINSFLEMDNKECINGSNGDELANSFMKFLEDVVPQYRENVLKASEFIEEKLKIKQ</sequence>
<accession>A0A166C761</accession>
<protein>
    <submittedName>
        <fullName evidence="1">Uncharacterized protein</fullName>
    </submittedName>
</protein>
<comment type="caution">
    <text evidence="1">The sequence shown here is derived from an EMBL/GenBank/DDBJ whole genome shotgun (WGS) entry which is preliminary data.</text>
</comment>
<dbReference type="AlphaFoldDB" id="A0A166C761"/>
<organism evidence="1 2">
    <name type="scientific">Methanobrevibacter oralis</name>
    <dbReference type="NCBI Taxonomy" id="66851"/>
    <lineage>
        <taxon>Archaea</taxon>
        <taxon>Methanobacteriati</taxon>
        <taxon>Methanobacteriota</taxon>
        <taxon>Methanomada group</taxon>
        <taxon>Methanobacteria</taxon>
        <taxon>Methanobacteriales</taxon>
        <taxon>Methanobacteriaceae</taxon>
        <taxon>Methanobrevibacter</taxon>
    </lineage>
</organism>
<dbReference type="PATRIC" id="fig|66851.6.peg.1505"/>
<dbReference type="OrthoDB" id="33422at2157"/>
<evidence type="ECO:0000313" key="1">
    <source>
        <dbReference type="EMBL" id="KZX11847.1"/>
    </source>
</evidence>
<dbReference type="RefSeq" id="WP_042692026.1">
    <property type="nucleotide sequence ID" value="NZ_CABMAB010000003.1"/>
</dbReference>